<accession>S8DGV9</accession>
<dbReference type="Proteomes" id="UP000015241">
    <property type="component" value="Unassembled WGS sequence"/>
</dbReference>
<dbReference type="AlphaFoldDB" id="S8DGV9"/>
<organism evidence="2 3">
    <name type="scientific">Fomitopsis schrenkii</name>
    <name type="common">Brown rot fungus</name>
    <dbReference type="NCBI Taxonomy" id="2126942"/>
    <lineage>
        <taxon>Eukaryota</taxon>
        <taxon>Fungi</taxon>
        <taxon>Dikarya</taxon>
        <taxon>Basidiomycota</taxon>
        <taxon>Agaricomycotina</taxon>
        <taxon>Agaricomycetes</taxon>
        <taxon>Polyporales</taxon>
        <taxon>Fomitopsis</taxon>
    </lineage>
</organism>
<gene>
    <name evidence="2" type="ORF">FOMPIDRAFT_1056579</name>
</gene>
<keyword evidence="3" id="KW-1185">Reference proteome</keyword>
<dbReference type="InterPro" id="IPR001810">
    <property type="entry name" value="F-box_dom"/>
</dbReference>
<dbReference type="STRING" id="743788.S8DGV9"/>
<protein>
    <recommendedName>
        <fullName evidence="1">F-box domain-containing protein</fullName>
    </recommendedName>
</protein>
<evidence type="ECO:0000313" key="3">
    <source>
        <dbReference type="Proteomes" id="UP000015241"/>
    </source>
</evidence>
<proteinExistence type="predicted"/>
<dbReference type="OrthoDB" id="2526341at2759"/>
<reference evidence="2 3" key="1">
    <citation type="journal article" date="2012" name="Science">
        <title>The Paleozoic origin of enzymatic lignin decomposition reconstructed from 31 fungal genomes.</title>
        <authorList>
            <person name="Floudas D."/>
            <person name="Binder M."/>
            <person name="Riley R."/>
            <person name="Barry K."/>
            <person name="Blanchette R.A."/>
            <person name="Henrissat B."/>
            <person name="Martinez A.T."/>
            <person name="Otillar R."/>
            <person name="Spatafora J.W."/>
            <person name="Yadav J.S."/>
            <person name="Aerts A."/>
            <person name="Benoit I."/>
            <person name="Boyd A."/>
            <person name="Carlson A."/>
            <person name="Copeland A."/>
            <person name="Coutinho P.M."/>
            <person name="de Vries R.P."/>
            <person name="Ferreira P."/>
            <person name="Findley K."/>
            <person name="Foster B."/>
            <person name="Gaskell J."/>
            <person name="Glotzer D."/>
            <person name="Gorecki P."/>
            <person name="Heitman J."/>
            <person name="Hesse C."/>
            <person name="Hori C."/>
            <person name="Igarashi K."/>
            <person name="Jurgens J.A."/>
            <person name="Kallen N."/>
            <person name="Kersten P."/>
            <person name="Kohler A."/>
            <person name="Kuees U."/>
            <person name="Kumar T.K.A."/>
            <person name="Kuo A."/>
            <person name="LaButti K."/>
            <person name="Larrondo L.F."/>
            <person name="Lindquist E."/>
            <person name="Ling A."/>
            <person name="Lombard V."/>
            <person name="Lucas S."/>
            <person name="Lundell T."/>
            <person name="Martin R."/>
            <person name="McLaughlin D.J."/>
            <person name="Morgenstern I."/>
            <person name="Morin E."/>
            <person name="Murat C."/>
            <person name="Nagy L.G."/>
            <person name="Nolan M."/>
            <person name="Ohm R.A."/>
            <person name="Patyshakuliyeva A."/>
            <person name="Rokas A."/>
            <person name="Ruiz-Duenas F.J."/>
            <person name="Sabat G."/>
            <person name="Salamov A."/>
            <person name="Samejima M."/>
            <person name="Schmutz J."/>
            <person name="Slot J.C."/>
            <person name="St John F."/>
            <person name="Stenlid J."/>
            <person name="Sun H."/>
            <person name="Sun S."/>
            <person name="Syed K."/>
            <person name="Tsang A."/>
            <person name="Wiebenga A."/>
            <person name="Young D."/>
            <person name="Pisabarro A."/>
            <person name="Eastwood D.C."/>
            <person name="Martin F."/>
            <person name="Cullen D."/>
            <person name="Grigoriev I.V."/>
            <person name="Hibbett D.S."/>
        </authorList>
    </citation>
    <scope>NUCLEOTIDE SEQUENCE</scope>
    <source>
        <strain evidence="3">FP-58527</strain>
    </source>
</reference>
<evidence type="ECO:0000313" key="2">
    <source>
        <dbReference type="EMBL" id="EPS92756.1"/>
    </source>
</evidence>
<dbReference type="PROSITE" id="PS50181">
    <property type="entry name" value="FBOX"/>
    <property type="match status" value="1"/>
</dbReference>
<dbReference type="InParanoid" id="S8DGV9"/>
<sequence length="549" mass="62900">MSEDGLAMVAPPNDEVLSKPWLMNTPAELLLFIFEELMPEDLLAIGRCSKALKQYISASCTEPVWHRAFAKAAGLREHLPSASIRPVVFAALICDTGCQGCGCRLPYLDVTHTLWVYRHRYCQACLEERVVALNEGQDNEEAIKAKFGEFERIKREVVEWMEDRRTNRLRWMQREGCIHRLRTFDEAITVALERNYADGDMPLPLDLVQYVEIQTLIGLPPTAQLPVESYLALLPFLIQQWLLDVDVSLRTLADPSWQPGAAPPNPPFNRLAAPDLLFLARSIFLCERCRKTFHAFELLAHPCLHSEHPYRHAVPEDVLPSSDGRLPQIEGSVIDSARLAHYHGRQPWSPAYLCFHGHIADTIIRLCDKDPHTASIAELDFCKARLICRSCSVATRRVLVMDWRAAIDHIFNIHAHDYALLDNAFRKAPFEVSLAARQVERNATNAAHPPIAFIPGWECPRCMYGRLCDWTRNWIVKHMLEAHNIIAVEGSQLPRRRTDVQTARSMPVLLVSKSIIHAQDFDWWEREWIQSNRLRWARVDLKHSGDWSL</sequence>
<feature type="domain" description="F-box" evidence="1">
    <location>
        <begin position="19"/>
        <end position="68"/>
    </location>
</feature>
<name>S8DGV9_FOMSC</name>
<dbReference type="EMBL" id="KE504360">
    <property type="protein sequence ID" value="EPS92756.1"/>
    <property type="molecule type" value="Genomic_DNA"/>
</dbReference>
<evidence type="ECO:0000259" key="1">
    <source>
        <dbReference type="PROSITE" id="PS50181"/>
    </source>
</evidence>
<dbReference type="HOGENOM" id="CLU_496096_0_0_1"/>